<keyword evidence="3" id="KW-1185">Reference proteome</keyword>
<dbReference type="EMBL" id="WTPW01000715">
    <property type="protein sequence ID" value="KAF0485897.1"/>
    <property type="molecule type" value="Genomic_DNA"/>
</dbReference>
<evidence type="ECO:0000313" key="2">
    <source>
        <dbReference type="EMBL" id="KAF0485897.1"/>
    </source>
</evidence>
<sequence length="83" mass="9699">MAGLNFVIDESNEIDREEESQRVDKSLKEVKELLEQLDDKLNKSFKQADDKLHDDFKHACDKNDAVTQHIDFMQSTGPRNIHR</sequence>
<accession>A0A8H4AEL0</accession>
<dbReference type="AlphaFoldDB" id="A0A8H4AEL0"/>
<name>A0A8H4AEL0_GIGMA</name>
<gene>
    <name evidence="2" type="ORF">F8M41_022729</name>
</gene>
<protein>
    <submittedName>
        <fullName evidence="2">Uncharacterized protein</fullName>
    </submittedName>
</protein>
<evidence type="ECO:0000313" key="3">
    <source>
        <dbReference type="Proteomes" id="UP000439903"/>
    </source>
</evidence>
<dbReference type="Proteomes" id="UP000439903">
    <property type="component" value="Unassembled WGS sequence"/>
</dbReference>
<reference evidence="2 3" key="1">
    <citation type="journal article" date="2019" name="Environ. Microbiol.">
        <title>At the nexus of three kingdoms: the genome of the mycorrhizal fungus Gigaspora margarita provides insights into plant, endobacterial and fungal interactions.</title>
        <authorList>
            <person name="Venice F."/>
            <person name="Ghignone S."/>
            <person name="Salvioli di Fossalunga A."/>
            <person name="Amselem J."/>
            <person name="Novero M."/>
            <person name="Xianan X."/>
            <person name="Sedzielewska Toro K."/>
            <person name="Morin E."/>
            <person name="Lipzen A."/>
            <person name="Grigoriev I.V."/>
            <person name="Henrissat B."/>
            <person name="Martin F.M."/>
            <person name="Bonfante P."/>
        </authorList>
    </citation>
    <scope>NUCLEOTIDE SEQUENCE [LARGE SCALE GENOMIC DNA]</scope>
    <source>
        <strain evidence="2 3">BEG34</strain>
    </source>
</reference>
<feature type="region of interest" description="Disordered" evidence="1">
    <location>
        <begin position="1"/>
        <end position="23"/>
    </location>
</feature>
<proteinExistence type="predicted"/>
<organism evidence="2 3">
    <name type="scientific">Gigaspora margarita</name>
    <dbReference type="NCBI Taxonomy" id="4874"/>
    <lineage>
        <taxon>Eukaryota</taxon>
        <taxon>Fungi</taxon>
        <taxon>Fungi incertae sedis</taxon>
        <taxon>Mucoromycota</taxon>
        <taxon>Glomeromycotina</taxon>
        <taxon>Glomeromycetes</taxon>
        <taxon>Diversisporales</taxon>
        <taxon>Gigasporaceae</taxon>
        <taxon>Gigaspora</taxon>
    </lineage>
</organism>
<comment type="caution">
    <text evidence="2">The sequence shown here is derived from an EMBL/GenBank/DDBJ whole genome shotgun (WGS) entry which is preliminary data.</text>
</comment>
<evidence type="ECO:0000256" key="1">
    <source>
        <dbReference type="SAM" id="MobiDB-lite"/>
    </source>
</evidence>